<evidence type="ECO:0000313" key="6">
    <source>
        <dbReference type="Proteomes" id="UP000092584"/>
    </source>
</evidence>
<dbReference type="RefSeq" id="WP_065317656.1">
    <property type="nucleotide sequence ID" value="NZ_CAXBLX010000020.1"/>
</dbReference>
<dbReference type="OrthoDB" id="1374157at2"/>
<evidence type="ECO:0000256" key="4">
    <source>
        <dbReference type="SAM" id="SignalP"/>
    </source>
</evidence>
<evidence type="ECO:0000256" key="3">
    <source>
        <dbReference type="PROSITE-ProRule" id="PRU00023"/>
    </source>
</evidence>
<dbReference type="KEGG" id="pob:LPB03_08920"/>
<reference evidence="6" key="1">
    <citation type="submission" date="2016-02" db="EMBL/GenBank/DDBJ databases">
        <authorList>
            <person name="Shin S.-K."/>
            <person name="Yi H."/>
            <person name="Kim E."/>
        </authorList>
    </citation>
    <scope>NUCLEOTIDE SEQUENCE [LARGE SCALE GENOMIC DNA]</scope>
    <source>
        <strain evidence="6">LPB0003</strain>
    </source>
</reference>
<dbReference type="PROSITE" id="PS50297">
    <property type="entry name" value="ANK_REP_REGION"/>
    <property type="match status" value="1"/>
</dbReference>
<keyword evidence="4" id="KW-0732">Signal</keyword>
<dbReference type="Gene3D" id="1.25.40.20">
    <property type="entry name" value="Ankyrin repeat-containing domain"/>
    <property type="match status" value="1"/>
</dbReference>
<dbReference type="InterPro" id="IPR036770">
    <property type="entry name" value="Ankyrin_rpt-contain_sf"/>
</dbReference>
<evidence type="ECO:0000256" key="2">
    <source>
        <dbReference type="ARBA" id="ARBA00023043"/>
    </source>
</evidence>
<dbReference type="PROSITE" id="PS50088">
    <property type="entry name" value="ANK_REPEAT"/>
    <property type="match status" value="1"/>
</dbReference>
<dbReference type="AlphaFoldDB" id="A0A1B8U3T3"/>
<dbReference type="InterPro" id="IPR050663">
    <property type="entry name" value="Ankyrin-SOCS_Box"/>
</dbReference>
<accession>A0A1B8U3T3</accession>
<dbReference type="InterPro" id="IPR002110">
    <property type="entry name" value="Ankyrin_rpt"/>
</dbReference>
<dbReference type="Proteomes" id="UP000092584">
    <property type="component" value="Unassembled WGS sequence"/>
</dbReference>
<feature type="repeat" description="ANK" evidence="3">
    <location>
        <begin position="70"/>
        <end position="102"/>
    </location>
</feature>
<dbReference type="EMBL" id="LSFM01000001">
    <property type="protein sequence ID" value="OBY66534.1"/>
    <property type="molecule type" value="Genomic_DNA"/>
</dbReference>
<name>A0A1B8U3T3_9FLAO</name>
<dbReference type="PANTHER" id="PTHR24193:SF121">
    <property type="entry name" value="ADA2A-CONTAINING COMPLEX COMPONENT 3, ISOFORM D"/>
    <property type="match status" value="1"/>
</dbReference>
<feature type="signal peptide" evidence="4">
    <location>
        <begin position="1"/>
        <end position="20"/>
    </location>
</feature>
<gene>
    <name evidence="5" type="ORF">LPB3_00615</name>
</gene>
<feature type="chain" id="PRO_5008615956" evidence="4">
    <location>
        <begin position="21"/>
        <end position="129"/>
    </location>
</feature>
<keyword evidence="2 3" id="KW-0040">ANK repeat</keyword>
<dbReference type="PANTHER" id="PTHR24193">
    <property type="entry name" value="ANKYRIN REPEAT PROTEIN"/>
    <property type="match status" value="1"/>
</dbReference>
<dbReference type="SUPFAM" id="SSF48403">
    <property type="entry name" value="Ankyrin repeat"/>
    <property type="match status" value="1"/>
</dbReference>
<keyword evidence="6" id="KW-1185">Reference proteome</keyword>
<proteinExistence type="predicted"/>
<dbReference type="STRING" id="1774273.LPB03_08920"/>
<dbReference type="SMART" id="SM00248">
    <property type="entry name" value="ANK"/>
    <property type="match status" value="2"/>
</dbReference>
<dbReference type="GO" id="GO:0045944">
    <property type="term" value="P:positive regulation of transcription by RNA polymerase II"/>
    <property type="evidence" value="ECO:0007669"/>
    <property type="project" value="TreeGrafter"/>
</dbReference>
<evidence type="ECO:0000313" key="5">
    <source>
        <dbReference type="EMBL" id="OBY66534.1"/>
    </source>
</evidence>
<dbReference type="Pfam" id="PF12796">
    <property type="entry name" value="Ank_2"/>
    <property type="match status" value="1"/>
</dbReference>
<keyword evidence="1" id="KW-0677">Repeat</keyword>
<comment type="caution">
    <text evidence="5">The sequence shown here is derived from an EMBL/GenBank/DDBJ whole genome shotgun (WGS) entry which is preliminary data.</text>
</comment>
<protein>
    <submittedName>
        <fullName evidence="5">Uncharacterized protein</fullName>
    </submittedName>
</protein>
<organism evidence="5 6">
    <name type="scientific">Polaribacter vadi</name>
    <dbReference type="NCBI Taxonomy" id="1774273"/>
    <lineage>
        <taxon>Bacteria</taxon>
        <taxon>Pseudomonadati</taxon>
        <taxon>Bacteroidota</taxon>
        <taxon>Flavobacteriia</taxon>
        <taxon>Flavobacteriales</taxon>
        <taxon>Flavobacteriaceae</taxon>
    </lineage>
</organism>
<dbReference type="GO" id="GO:0000976">
    <property type="term" value="F:transcription cis-regulatory region binding"/>
    <property type="evidence" value="ECO:0007669"/>
    <property type="project" value="TreeGrafter"/>
</dbReference>
<evidence type="ECO:0000256" key="1">
    <source>
        <dbReference type="ARBA" id="ARBA00022737"/>
    </source>
</evidence>
<sequence>MKKLILPMLICLFTFSTINATDSNSETKTVKVEIVKTYEVSSFCKLIQMGDYEAVKALIKSGEDVNKKSNGLTPLMFAARHNKAKIAKLLIDNGAKIKTKSDKGGRMTALQIAERSKAIDAIKVIKEAL</sequence>